<name>A0A7U0QFV2_9STRA</name>
<dbReference type="EMBL" id="MW438349">
    <property type="protein sequence ID" value="QQW50366.1"/>
    <property type="molecule type" value="Genomic_DNA"/>
</dbReference>
<reference evidence="1" key="1">
    <citation type="journal article" date="2021" name="Genome Biol. Evol.">
        <title>Mitochondrial genome evolution in pelagophyte algae.</title>
        <authorList>
            <person name="Sibbald S.J."/>
            <person name="Lawton M."/>
            <person name="Archibald J.M."/>
        </authorList>
    </citation>
    <scope>NUCLEOTIDE SEQUENCE</scope>
    <source>
        <strain evidence="1">CCMP1756</strain>
    </source>
</reference>
<evidence type="ECO:0000313" key="1">
    <source>
        <dbReference type="EMBL" id="QQW50366.1"/>
    </source>
</evidence>
<dbReference type="GeneID" id="67154242"/>
<dbReference type="GO" id="GO:0005840">
    <property type="term" value="C:ribosome"/>
    <property type="evidence" value="ECO:0007669"/>
    <property type="project" value="UniProtKB-KW"/>
</dbReference>
<proteinExistence type="predicted"/>
<gene>
    <name evidence="1" type="primary">rps1</name>
</gene>
<sequence length="235" mass="27378">MIELEKAYLDSRKDKASVYFSRLIKKGVPLGNDIRYYRNFNTNEDNLLEKLPNLEFRDVNSIVKFLFRMNKYDTNILTRDVNPIEELNFYNLGQQLPKIKRNFVDRSFTTGCILKQVKGGYIIELNGLVCFMPYSLSDGNRFSRYNPSLNSIQLFQLCGVSLVVTPEKDVFLNVIVSRKNNDKLLKGLLNRHLEKGLSKLNYSILNNKNGLRMPEFRLLSILNSEKKGIIKKIYF</sequence>
<dbReference type="AlphaFoldDB" id="A0A7U0QFV2"/>
<dbReference type="RefSeq" id="YP_010152718.1">
    <property type="nucleotide sequence ID" value="NC_057168.1"/>
</dbReference>
<geneLocation type="mitochondrion" evidence="1"/>
<accession>A0A7U0QFV2</accession>
<organism evidence="1">
    <name type="scientific">Pelagomonas calceolata</name>
    <dbReference type="NCBI Taxonomy" id="35677"/>
    <lineage>
        <taxon>Eukaryota</taxon>
        <taxon>Sar</taxon>
        <taxon>Stramenopiles</taxon>
        <taxon>Ochrophyta</taxon>
        <taxon>Pelagophyceae</taxon>
        <taxon>Pelagomonadales</taxon>
        <taxon>Pelagomonadaceae</taxon>
        <taxon>Pelagomonas</taxon>
    </lineage>
</organism>
<keyword evidence="1" id="KW-0689">Ribosomal protein</keyword>
<keyword evidence="1" id="KW-0687">Ribonucleoprotein</keyword>
<keyword evidence="1" id="KW-0496">Mitochondrion</keyword>
<protein>
    <submittedName>
        <fullName evidence="1">Ribosomal protein S1</fullName>
    </submittedName>
</protein>